<sequence>MKNIIIYGINWTNCYALESIFKQKYPEKRVKTCNSLTGLLRSITEMPDAGLILSLNPHEHVYLFHALQARLQNRRVLVIADRLYYIDRCVLQYFGVMDYVLKDELSTIIHPEREKVRLPEAWLRFCHRPHRKAVVATYAFNAGETPEEVLSNINQYAWWNLPPGVTQAKYALLILLSSGYPAMDLAKKFGLGTKTVSIYRKKVMYRLGMDSSPLALFRGLKLDAHLQRTAFAHNPDVSNDNCQLPIAVGMN</sequence>
<protein>
    <submittedName>
        <fullName evidence="1">Putative AraC-family transcriptional regulator</fullName>
    </submittedName>
</protein>
<organism evidence="1 2">
    <name type="scientific">Salmonella bongori (strain ATCC 43975 / DSM 13772 / NCTC 12419)</name>
    <dbReference type="NCBI Taxonomy" id="218493"/>
    <lineage>
        <taxon>Bacteria</taxon>
        <taxon>Pseudomonadati</taxon>
        <taxon>Pseudomonadota</taxon>
        <taxon>Gammaproteobacteria</taxon>
        <taxon>Enterobacterales</taxon>
        <taxon>Enterobacteriaceae</taxon>
        <taxon>Salmonella</taxon>
    </lineage>
</organism>
<dbReference type="InterPro" id="IPR016032">
    <property type="entry name" value="Sig_transdc_resp-reg_C-effctor"/>
</dbReference>
<dbReference type="eggNOG" id="COG2771">
    <property type="taxonomic scope" value="Bacteria"/>
</dbReference>
<proteinExistence type="predicted"/>
<dbReference type="EMBL" id="FR877557">
    <property type="protein sequence ID" value="CCC31543.1"/>
    <property type="molecule type" value="Genomic_DNA"/>
</dbReference>
<evidence type="ECO:0000313" key="2">
    <source>
        <dbReference type="Proteomes" id="UP000000289"/>
    </source>
</evidence>
<name>A0A0K0HD48_SALBC</name>
<evidence type="ECO:0000313" key="1">
    <source>
        <dbReference type="EMBL" id="CCC31543.1"/>
    </source>
</evidence>
<dbReference type="RefSeq" id="WP_000789460.1">
    <property type="nucleotide sequence ID" value="NC_015761.1"/>
</dbReference>
<gene>
    <name evidence="1" type="primary">sprB</name>
    <name evidence="1" type="ordered locus">SBG_2487</name>
</gene>
<dbReference type="NCBIfam" id="NF011848">
    <property type="entry name" value="PRK15320.1"/>
    <property type="match status" value="1"/>
</dbReference>
<dbReference type="Proteomes" id="UP000000289">
    <property type="component" value="Chromosome"/>
</dbReference>
<dbReference type="GO" id="GO:0006355">
    <property type="term" value="P:regulation of DNA-templated transcription"/>
    <property type="evidence" value="ECO:0007669"/>
    <property type="project" value="InterPro"/>
</dbReference>
<accession>A0A0K0HD48</accession>
<dbReference type="SUPFAM" id="SSF46894">
    <property type="entry name" value="C-terminal effector domain of the bipartite response regulators"/>
    <property type="match status" value="1"/>
</dbReference>
<dbReference type="AlphaFoldDB" id="A0A0K0HD48"/>
<dbReference type="GeneID" id="44981494"/>
<dbReference type="KEGG" id="sbg:SBG_2487"/>
<reference evidence="1 2" key="1">
    <citation type="journal article" date="2011" name="PLoS Pathog.">
        <title>Salmonella bongori provides insights into the evolution of the Salmonellae.</title>
        <authorList>
            <person name="Fookes M."/>
            <person name="Schroeder G.N."/>
            <person name="Langridge G.C."/>
            <person name="Blondel C.J."/>
            <person name="Mammina C."/>
            <person name="Connor T.R."/>
            <person name="Seth-Smith H."/>
            <person name="Vernikos G.S."/>
            <person name="Robinson K.S."/>
            <person name="Sanders M."/>
            <person name="Petty N.K."/>
            <person name="Kingsley R.A."/>
            <person name="Baumler A.J."/>
            <person name="Nuccio S.P."/>
            <person name="Contreras I."/>
            <person name="Santiviago C.A."/>
            <person name="Maskell D."/>
            <person name="Barrow P."/>
            <person name="Humphrey T."/>
            <person name="Nastasi A."/>
            <person name="Roberts M."/>
            <person name="Frankel G."/>
            <person name="Parkhill J."/>
            <person name="Dougan G."/>
            <person name="Thomson N.R."/>
        </authorList>
    </citation>
    <scope>NUCLEOTIDE SEQUENCE [LARGE SCALE GENOMIC DNA]</scope>
    <source>
        <strain evidence="2">ATCC 43975 / DSM 13772 / NCTC 12419</strain>
    </source>
</reference>
<dbReference type="GO" id="GO:0003677">
    <property type="term" value="F:DNA binding"/>
    <property type="evidence" value="ECO:0007669"/>
    <property type="project" value="InterPro"/>
</dbReference>